<dbReference type="EMBL" id="CP029543">
    <property type="protein sequence ID" value="AWV48494.1"/>
    <property type="molecule type" value="Genomic_DNA"/>
</dbReference>
<gene>
    <name evidence="2" type="ORF">DIJ64_11815</name>
</gene>
<sequence length="75" mass="8168">MAITEFIGFILLWTGLSPVKTRRGNDRLAVLFLCAAYLICGTHAPAFVKFLEAAGGWDCVVARAFCMTLIVVLGF</sequence>
<evidence type="ECO:0000313" key="3">
    <source>
        <dbReference type="Proteomes" id="UP000249682"/>
    </source>
</evidence>
<feature type="transmembrane region" description="Helical" evidence="1">
    <location>
        <begin position="28"/>
        <end position="48"/>
    </location>
</feature>
<dbReference type="AlphaFoldDB" id="A0AAD0KT92"/>
<keyword evidence="1" id="KW-0472">Membrane</keyword>
<evidence type="ECO:0000256" key="1">
    <source>
        <dbReference type="SAM" id="Phobius"/>
    </source>
</evidence>
<proteinExistence type="predicted"/>
<keyword evidence="1" id="KW-0812">Transmembrane</keyword>
<protein>
    <submittedName>
        <fullName evidence="2">Uncharacterized protein</fullName>
    </submittedName>
</protein>
<organism evidence="2 3">
    <name type="scientific">Mycobacterium leprae</name>
    <dbReference type="NCBI Taxonomy" id="1769"/>
    <lineage>
        <taxon>Bacteria</taxon>
        <taxon>Bacillati</taxon>
        <taxon>Actinomycetota</taxon>
        <taxon>Actinomycetes</taxon>
        <taxon>Mycobacteriales</taxon>
        <taxon>Mycobacteriaceae</taxon>
        <taxon>Mycobacterium</taxon>
    </lineage>
</organism>
<dbReference type="Proteomes" id="UP000249682">
    <property type="component" value="Chromosome"/>
</dbReference>
<accession>A0AAD0KT92</accession>
<keyword evidence="1" id="KW-1133">Transmembrane helix</keyword>
<reference evidence="2 3" key="1">
    <citation type="submission" date="2018-05" db="EMBL/GenBank/DDBJ databases">
        <title>Evolution of small genomes with special reference to Mycobacterium leprae.</title>
        <authorList>
            <person name="Mohanty P.S."/>
            <person name="Bansal A.K."/>
            <person name="Gupta U.D."/>
            <person name="Naaz F."/>
            <person name="Dwivedi V.D."/>
            <person name="Singh H."/>
            <person name="Gupta G."/>
            <person name="Sharma S."/>
            <person name="Arora M."/>
        </authorList>
    </citation>
    <scope>NUCLEOTIDE SEQUENCE [LARGE SCALE GENOMIC DNA]</scope>
    <source>
        <strain evidence="2 3">MRHRU-235-G</strain>
    </source>
</reference>
<dbReference type="RefSeq" id="WP_041323193.1">
    <property type="nucleotide sequence ID" value="NZ_CP029543.1"/>
</dbReference>
<evidence type="ECO:0000313" key="2">
    <source>
        <dbReference type="EMBL" id="AWV48494.1"/>
    </source>
</evidence>
<name>A0AAD0KT92_MYCLR</name>